<dbReference type="InterPro" id="IPR015942">
    <property type="entry name" value="Asp/Glu/hydantoin_racemase"/>
</dbReference>
<dbReference type="Pfam" id="PF01177">
    <property type="entry name" value="Asp_Glu_race"/>
    <property type="match status" value="1"/>
</dbReference>
<dbReference type="InterPro" id="IPR001920">
    <property type="entry name" value="Asp/Glu_race"/>
</dbReference>
<dbReference type="OrthoDB" id="9803739at2"/>
<accession>A0A1G6HI92</accession>
<dbReference type="EMBL" id="FMYL01000006">
    <property type="protein sequence ID" value="SDB93914.1"/>
    <property type="molecule type" value="Genomic_DNA"/>
</dbReference>
<evidence type="ECO:0000256" key="1">
    <source>
        <dbReference type="ARBA" id="ARBA00007847"/>
    </source>
</evidence>
<keyword evidence="2" id="KW-0413">Isomerase</keyword>
<dbReference type="Proteomes" id="UP000242501">
    <property type="component" value="Unassembled WGS sequence"/>
</dbReference>
<comment type="similarity">
    <text evidence="1">Belongs to the aspartate/glutamate racemases family.</text>
</comment>
<dbReference type="PROSITE" id="PS00923">
    <property type="entry name" value="ASP_GLU_RACEMASE_1"/>
    <property type="match status" value="1"/>
</dbReference>
<name>A0A1G6HI92_9GAMM</name>
<evidence type="ECO:0000313" key="3">
    <source>
        <dbReference type="EMBL" id="SDB93914.1"/>
    </source>
</evidence>
<dbReference type="RefSeq" id="WP_092748087.1">
    <property type="nucleotide sequence ID" value="NZ_FMYL01000006.1"/>
</dbReference>
<evidence type="ECO:0000256" key="2">
    <source>
        <dbReference type="ARBA" id="ARBA00023235"/>
    </source>
</evidence>
<dbReference type="NCBIfam" id="TIGR00035">
    <property type="entry name" value="asp_race"/>
    <property type="match status" value="1"/>
</dbReference>
<dbReference type="SUPFAM" id="SSF53681">
    <property type="entry name" value="Aspartate/glutamate racemase"/>
    <property type="match status" value="2"/>
</dbReference>
<dbReference type="STRING" id="1219383.SAMN05421733_10619"/>
<dbReference type="AlphaFoldDB" id="A0A1G6HI92"/>
<evidence type="ECO:0000313" key="4">
    <source>
        <dbReference type="Proteomes" id="UP000242501"/>
    </source>
</evidence>
<dbReference type="GO" id="GO:0047661">
    <property type="term" value="F:amino-acid racemase activity"/>
    <property type="evidence" value="ECO:0007669"/>
    <property type="project" value="InterPro"/>
</dbReference>
<dbReference type="PANTHER" id="PTHR21198">
    <property type="entry name" value="GLUTAMATE RACEMASE"/>
    <property type="match status" value="1"/>
</dbReference>
<dbReference type="InterPro" id="IPR018187">
    <property type="entry name" value="Asp/Glu_racemase_AS_1"/>
</dbReference>
<keyword evidence="4" id="KW-1185">Reference proteome</keyword>
<organism evidence="3 4">
    <name type="scientific">Acinetobacter boissieri</name>
    <dbReference type="NCBI Taxonomy" id="1219383"/>
    <lineage>
        <taxon>Bacteria</taxon>
        <taxon>Pseudomonadati</taxon>
        <taxon>Pseudomonadota</taxon>
        <taxon>Gammaproteobacteria</taxon>
        <taxon>Moraxellales</taxon>
        <taxon>Moraxellaceae</taxon>
        <taxon>Acinetobacter</taxon>
    </lineage>
</organism>
<dbReference type="Gene3D" id="3.40.50.1860">
    <property type="match status" value="2"/>
</dbReference>
<gene>
    <name evidence="3" type="ORF">SAMN05421733_10619</name>
</gene>
<reference evidence="4" key="1">
    <citation type="submission" date="2016-09" db="EMBL/GenBank/DDBJ databases">
        <authorList>
            <person name="Varghese N."/>
            <person name="Submissions S."/>
        </authorList>
    </citation>
    <scope>NUCLEOTIDE SEQUENCE [LARGE SCALE GENOMIC DNA]</scope>
    <source>
        <strain evidence="4">ANC 4422</strain>
    </source>
</reference>
<protein>
    <submittedName>
        <fullName evidence="3">Aspartate racemase</fullName>
    </submittedName>
</protein>
<sequence>MKTIGLLGGMSWESTALYYQHLNKAVQQYLGGLNSAKVILNSVNFAEIEQLQQQGDWVQAAEVLKQEAQKLQRAGVDAIVLCTNTMHLVAPEIQKAMTVPLLHIADATAKHILAQGIQRVALLGTAFTMEQDFYKARLMEQGLEVLVPQDKDRVFIHRTIYDELCLGQVKASSKQLFLKIIEDLKQQGAQGVILGCTEIVMLLPETTAHDLPLFDTTSIHVQSAVDFMLDN</sequence>
<proteinExistence type="inferred from homology"/>
<dbReference type="PANTHER" id="PTHR21198:SF7">
    <property type="entry name" value="ASPARTATE-GLUTAMATE RACEMASE FAMILY"/>
    <property type="match status" value="1"/>
</dbReference>
<dbReference type="InterPro" id="IPR004380">
    <property type="entry name" value="Asp_race"/>
</dbReference>